<dbReference type="GO" id="GO:0016301">
    <property type="term" value="F:kinase activity"/>
    <property type="evidence" value="ECO:0007669"/>
    <property type="project" value="UniProtKB-KW"/>
</dbReference>
<dbReference type="CDD" id="cd00088">
    <property type="entry name" value="HPT"/>
    <property type="match status" value="1"/>
</dbReference>
<dbReference type="EMBL" id="CP051167">
    <property type="protein sequence ID" value="QIZ72872.1"/>
    <property type="molecule type" value="Genomic_DNA"/>
</dbReference>
<dbReference type="Pfam" id="PF01627">
    <property type="entry name" value="Hpt"/>
    <property type="match status" value="1"/>
</dbReference>
<gene>
    <name evidence="3" type="ORF">HCG48_21600</name>
</gene>
<dbReference type="PANTHER" id="PTHR43395">
    <property type="entry name" value="SENSOR HISTIDINE KINASE CHEA"/>
    <property type="match status" value="1"/>
</dbReference>
<dbReference type="GO" id="GO:0000160">
    <property type="term" value="P:phosphorelay signal transduction system"/>
    <property type="evidence" value="ECO:0007669"/>
    <property type="project" value="InterPro"/>
</dbReference>
<organism evidence="3 4">
    <name type="scientific">Oxynema aestuarii AP17</name>
    <dbReference type="NCBI Taxonomy" id="2064643"/>
    <lineage>
        <taxon>Bacteria</taxon>
        <taxon>Bacillati</taxon>
        <taxon>Cyanobacteriota</taxon>
        <taxon>Cyanophyceae</taxon>
        <taxon>Oscillatoriophycideae</taxon>
        <taxon>Oscillatoriales</taxon>
        <taxon>Oscillatoriaceae</taxon>
        <taxon>Oxynema</taxon>
        <taxon>Oxynema aestuarii</taxon>
    </lineage>
</organism>
<dbReference type="RefSeq" id="WP_168571019.1">
    <property type="nucleotide sequence ID" value="NZ_CP051167.1"/>
</dbReference>
<dbReference type="SUPFAM" id="SSF47226">
    <property type="entry name" value="Histidine-containing phosphotransfer domain, HPT domain"/>
    <property type="match status" value="1"/>
</dbReference>
<evidence type="ECO:0000259" key="2">
    <source>
        <dbReference type="PROSITE" id="PS50894"/>
    </source>
</evidence>
<keyword evidence="4" id="KW-1185">Reference proteome</keyword>
<evidence type="ECO:0000256" key="1">
    <source>
        <dbReference type="PROSITE-ProRule" id="PRU00110"/>
    </source>
</evidence>
<proteinExistence type="predicted"/>
<keyword evidence="3" id="KW-0418">Kinase</keyword>
<feature type="modified residue" description="Phosphohistidine" evidence="1">
    <location>
        <position position="49"/>
    </location>
</feature>
<feature type="domain" description="HPt" evidence="2">
    <location>
        <begin position="2"/>
        <end position="106"/>
    </location>
</feature>
<reference evidence="3 4" key="1">
    <citation type="submission" date="2020-04" db="EMBL/GenBank/DDBJ databases">
        <authorList>
            <person name="Basu S."/>
            <person name="Maruthanayagam V."/>
            <person name="Chakraborty S."/>
            <person name="Pramanik A."/>
            <person name="Mukherjee J."/>
            <person name="Brink B."/>
        </authorList>
    </citation>
    <scope>NUCLEOTIDE SEQUENCE [LARGE SCALE GENOMIC DNA]</scope>
    <source>
        <strain evidence="3 4">AP17</strain>
    </source>
</reference>
<dbReference type="Gene3D" id="1.20.120.160">
    <property type="entry name" value="HPT domain"/>
    <property type="match status" value="1"/>
</dbReference>
<accession>A0A6H1U1Y1</accession>
<dbReference type="PROSITE" id="PS50894">
    <property type="entry name" value="HPT"/>
    <property type="match status" value="1"/>
</dbReference>
<dbReference type="SMART" id="SM00073">
    <property type="entry name" value="HPT"/>
    <property type="match status" value="1"/>
</dbReference>
<dbReference type="InterPro" id="IPR008207">
    <property type="entry name" value="Sig_transdc_His_kin_Hpt_dom"/>
</dbReference>
<dbReference type="InterPro" id="IPR051315">
    <property type="entry name" value="Bact_Chemotaxis_CheA"/>
</dbReference>
<sequence length="310" mass="33842">MDADKNQQILGYFIEEAKEHLETLERGLLDLKTTLQDPEQVNELFRAAHSVKGGAAMLGFSSIQKTAHRLEDSFKVLKEQPVAVDQKLESLFLKGFDTLQELLESLQGPFGLREDEADKVVQKSDPVFQELQNYLNSLVGGGAPGGGGDGEAASGKMSEDAALAAIALLRQMLDLFRQAEDENNRQRLRTFCNQLAEMHSDLEGWQQLIAMADAAIARSENNYKTLAPVVIKEIKQATDLIALDKTDLVGPSPVLLDLAGKSVNPGVNLAENQAIIDLEPKAAAKILLKNLNKQQVTTLVKLLVKAVQSS</sequence>
<dbReference type="InterPro" id="IPR036641">
    <property type="entry name" value="HPT_dom_sf"/>
</dbReference>
<keyword evidence="1" id="KW-0597">Phosphoprotein</keyword>
<name>A0A6H1U1Y1_9CYAN</name>
<dbReference type="AlphaFoldDB" id="A0A6H1U1Y1"/>
<evidence type="ECO:0000313" key="3">
    <source>
        <dbReference type="EMBL" id="QIZ72872.1"/>
    </source>
</evidence>
<dbReference type="PANTHER" id="PTHR43395:SF1">
    <property type="entry name" value="CHEMOTAXIS PROTEIN CHEA"/>
    <property type="match status" value="1"/>
</dbReference>
<evidence type="ECO:0000313" key="4">
    <source>
        <dbReference type="Proteomes" id="UP000500857"/>
    </source>
</evidence>
<protein>
    <submittedName>
        <fullName evidence="3">Histidine kinase</fullName>
    </submittedName>
</protein>
<dbReference type="Proteomes" id="UP000500857">
    <property type="component" value="Chromosome"/>
</dbReference>
<dbReference type="KEGG" id="oxy:HCG48_21600"/>
<keyword evidence="3" id="KW-0808">Transferase</keyword>